<dbReference type="RefSeq" id="WP_010229274.1">
    <property type="nucleotide sequence ID" value="NZ_CP007217.1"/>
</dbReference>
<dbReference type="AlphaFoldDB" id="A0A070A7V0"/>
<organism evidence="2 3">
    <name type="scientific">Chlamydia muridarum</name>
    <dbReference type="NCBI Taxonomy" id="83560"/>
    <lineage>
        <taxon>Bacteria</taxon>
        <taxon>Pseudomonadati</taxon>
        <taxon>Chlamydiota</taxon>
        <taxon>Chlamydiia</taxon>
        <taxon>Chlamydiales</taxon>
        <taxon>Chlamydiaceae</taxon>
        <taxon>Chlamydia/Chlamydophila group</taxon>
        <taxon>Chlamydia</taxon>
    </lineage>
</organism>
<dbReference type="EMBL" id="CP007217">
    <property type="protein sequence ID" value="AJR10171.1"/>
    <property type="molecule type" value="Genomic_DNA"/>
</dbReference>
<evidence type="ECO:0000313" key="3">
    <source>
        <dbReference type="Proteomes" id="UP000260363"/>
    </source>
</evidence>
<dbReference type="PATRIC" id="fig|83560.10.peg.67"/>
<name>A0A070A7V0_CHLMR</name>
<proteinExistence type="predicted"/>
<sequence length="397" mass="44604">MNSVGPIGGNFRPEETNDPQNDERIDVPDVDEGELEERVSDHAESVIAENSETLLRTTSSEGASESLQQHISLEESPRQRGFLGRIREAVASIWKRRISRRSGSYDLRKAEEQQGIEQMLHHSKMPSLTKPYHHCREFSDSCLNAVRRFFAKIFHALRDAYARNCTRSGLNFCGAREDSIEVLAATGLLLRMATLHSFEQVGGDYEERLENNDAPVIDEGRTLIDDTEEHIEAILSSRTQWSRETMLGFSRGLVKLCATPYYANPFSCLKSITALEKKDPSADYTQALVLASEIDRLAEQAPQAAKYVLDALRVRTSELLGELITIDLLPPLGRVGRGGVFFPVNDQLVVQIVNANIRRLYSTFAQDHQAYLRMIDGLVQNFFFIPSEEDPSSVGNI</sequence>
<dbReference type="GeneID" id="1245596"/>
<dbReference type="KEGG" id="cmg:NC81_00355"/>
<dbReference type="STRING" id="83560.NC80_00350"/>
<evidence type="ECO:0000313" key="2">
    <source>
        <dbReference type="EMBL" id="AJR10171.1"/>
    </source>
</evidence>
<protein>
    <submittedName>
        <fullName evidence="2">Uncharacterized protein</fullName>
    </submittedName>
</protein>
<dbReference type="KEGG" id="cmx:DNC_00355"/>
<dbReference type="KEGG" id="cmm:NC80_00350"/>
<evidence type="ECO:0000256" key="1">
    <source>
        <dbReference type="SAM" id="MobiDB-lite"/>
    </source>
</evidence>
<accession>A0A070A7V0</accession>
<feature type="region of interest" description="Disordered" evidence="1">
    <location>
        <begin position="1"/>
        <end position="43"/>
    </location>
</feature>
<gene>
    <name evidence="2" type="ORF">BD36_00380</name>
</gene>
<reference evidence="2 3" key="1">
    <citation type="submission" date="2014-02" db="EMBL/GenBank/DDBJ databases">
        <authorList>
            <person name="Chen C."/>
            <person name="Conrad T.A."/>
            <person name="Zhou Z."/>
            <person name="Lai Z."/>
            <person name="Zhong G."/>
        </authorList>
    </citation>
    <scope>NUCLEOTIDE SEQUENCE [LARGE SCALE GENOMIC DNA]</scope>
    <source>
        <strain evidence="2 3">Nigg3-28</strain>
    </source>
</reference>
<dbReference type="OMA" id="CCKWVAT"/>
<dbReference type="Proteomes" id="UP000260363">
    <property type="component" value="Chromosome"/>
</dbReference>